<dbReference type="RefSeq" id="WP_099513818.1">
    <property type="nucleotide sequence ID" value="NZ_CP016617.1"/>
</dbReference>
<dbReference type="KEGG" id="moc:BB934_31155"/>
<gene>
    <name evidence="2" type="ORF">BB934_31155</name>
</gene>
<sequence>MIRTLAPLLGNWQRAVTVILGVGAAAGWGMLAVSSQSAVETERQLQERIAALQDSQTQLLLERDRSQVASTELVRLRNELSSAQDEIARLAQSRTQAQLKEPADRLPLDASSSPARLSQNGVSQTGSIRGLPPTPPQAPPRPAQAAPSKPQSGVMVVQASDRKRQGPEQAPVLKPGG</sequence>
<feature type="compositionally biased region" description="Polar residues" evidence="1">
    <location>
        <begin position="110"/>
        <end position="127"/>
    </location>
</feature>
<reference evidence="2" key="1">
    <citation type="submission" date="2016-07" db="EMBL/GenBank/DDBJ databases">
        <title>Microvirga ossetica sp. nov. a new species of rhizobia isolated from root nodules of the legume species Vicia alpestris Steven originated from North Ossetia region in the Caucasus.</title>
        <authorList>
            <person name="Safronova V.I."/>
            <person name="Kuznetsova I.G."/>
            <person name="Sazanova A.L."/>
            <person name="Belimov A."/>
            <person name="Andronov E."/>
            <person name="Osledkin Y.S."/>
            <person name="Onishchuk O.P."/>
            <person name="Kurchak O.N."/>
            <person name="Shaposhnikov A.I."/>
            <person name="Willems A."/>
            <person name="Tikhonovich I.A."/>
        </authorList>
    </citation>
    <scope>NUCLEOTIDE SEQUENCE [LARGE SCALE GENOMIC DNA]</scope>
    <source>
        <strain evidence="2">V5/3M</strain>
        <plasmid evidence="2">unnamed1</plasmid>
    </source>
</reference>
<protein>
    <submittedName>
        <fullName evidence="2">Uncharacterized protein</fullName>
    </submittedName>
</protein>
<geneLocation type="plasmid" evidence="2">
    <name>unnamed1</name>
</geneLocation>
<keyword evidence="2" id="KW-0614">Plasmid</keyword>
<feature type="compositionally biased region" description="Pro residues" evidence="1">
    <location>
        <begin position="132"/>
        <end position="142"/>
    </location>
</feature>
<organism evidence="2">
    <name type="scientific">Microvirga ossetica</name>
    <dbReference type="NCBI Taxonomy" id="1882682"/>
    <lineage>
        <taxon>Bacteria</taxon>
        <taxon>Pseudomonadati</taxon>
        <taxon>Pseudomonadota</taxon>
        <taxon>Alphaproteobacteria</taxon>
        <taxon>Hyphomicrobiales</taxon>
        <taxon>Methylobacteriaceae</taxon>
        <taxon>Microvirga</taxon>
    </lineage>
</organism>
<proteinExistence type="predicted"/>
<dbReference type="EMBL" id="CP016617">
    <property type="protein sequence ID" value="ANY82717.1"/>
    <property type="molecule type" value="Genomic_DNA"/>
</dbReference>
<accession>A0A1B2ERX7</accession>
<evidence type="ECO:0000313" key="2">
    <source>
        <dbReference type="EMBL" id="ANY82717.1"/>
    </source>
</evidence>
<dbReference type="AlphaFoldDB" id="A0A1B2ERX7"/>
<feature type="region of interest" description="Disordered" evidence="1">
    <location>
        <begin position="91"/>
        <end position="177"/>
    </location>
</feature>
<evidence type="ECO:0000256" key="1">
    <source>
        <dbReference type="SAM" id="MobiDB-lite"/>
    </source>
</evidence>
<dbReference type="OrthoDB" id="8018686at2"/>
<name>A0A1B2ERX7_9HYPH</name>